<keyword evidence="1" id="KW-1133">Transmembrane helix</keyword>
<protein>
    <submittedName>
        <fullName evidence="2">Uncharacterized protein</fullName>
    </submittedName>
</protein>
<evidence type="ECO:0000313" key="3">
    <source>
        <dbReference type="Proteomes" id="UP000176648"/>
    </source>
</evidence>
<sequence length="201" mass="23003">MKNKKIFLRIVVVFILIFLGYFLLRSQKGGPKIDSASPTSEELSADSAKWNIPPLFPDVAWRTPSQEESHRDYFTIYIGNGTSLEELNGTEWIFKQNTQEGDKTFSQDFEIYYRKEASEKGWGFEIPFKNNTLQAPSADGPMGSLWGYLKRKDNLVRLIGLESHWNYTYSSPEEGGVCPCSEELRVFLSDPLPIDKIPFSQ</sequence>
<evidence type="ECO:0000256" key="1">
    <source>
        <dbReference type="SAM" id="Phobius"/>
    </source>
</evidence>
<reference evidence="2 3" key="1">
    <citation type="journal article" date="2016" name="Nat. Commun.">
        <title>Thousands of microbial genomes shed light on interconnected biogeochemical processes in an aquifer system.</title>
        <authorList>
            <person name="Anantharaman K."/>
            <person name="Brown C.T."/>
            <person name="Hug L.A."/>
            <person name="Sharon I."/>
            <person name="Castelle C.J."/>
            <person name="Probst A.J."/>
            <person name="Thomas B.C."/>
            <person name="Singh A."/>
            <person name="Wilkins M.J."/>
            <person name="Karaoz U."/>
            <person name="Brodie E.L."/>
            <person name="Williams K.H."/>
            <person name="Hubbard S.S."/>
            <person name="Banfield J.F."/>
        </authorList>
    </citation>
    <scope>NUCLEOTIDE SEQUENCE [LARGE SCALE GENOMIC DNA]</scope>
</reference>
<keyword evidence="1" id="KW-0812">Transmembrane</keyword>
<organism evidence="2 3">
    <name type="scientific">Candidatus Liptonbacteria bacterium GWB1_49_6</name>
    <dbReference type="NCBI Taxonomy" id="1798644"/>
    <lineage>
        <taxon>Bacteria</taxon>
        <taxon>Candidatus Liptoniibacteriota</taxon>
    </lineage>
</organism>
<feature type="transmembrane region" description="Helical" evidence="1">
    <location>
        <begin position="6"/>
        <end position="24"/>
    </location>
</feature>
<dbReference type="Proteomes" id="UP000176648">
    <property type="component" value="Unassembled WGS sequence"/>
</dbReference>
<name>A0A1G2C6P0_9BACT</name>
<gene>
    <name evidence="2" type="ORF">A2122_01515</name>
</gene>
<evidence type="ECO:0000313" key="2">
    <source>
        <dbReference type="EMBL" id="OGY96280.1"/>
    </source>
</evidence>
<keyword evidence="1" id="KW-0472">Membrane</keyword>
<accession>A0A1G2C6P0</accession>
<dbReference type="AlphaFoldDB" id="A0A1G2C6P0"/>
<comment type="caution">
    <text evidence="2">The sequence shown here is derived from an EMBL/GenBank/DDBJ whole genome shotgun (WGS) entry which is preliminary data.</text>
</comment>
<dbReference type="EMBL" id="MHKU01000038">
    <property type="protein sequence ID" value="OGY96280.1"/>
    <property type="molecule type" value="Genomic_DNA"/>
</dbReference>
<proteinExistence type="predicted"/>
<dbReference type="STRING" id="1798644.A2122_01515"/>